<dbReference type="PROSITE" id="PS51782">
    <property type="entry name" value="LYSM"/>
    <property type="match status" value="1"/>
</dbReference>
<sequence length="272" mass="29402">MGAAEALSAEEAQEAHAELDAQALQVAALEWLLETCGVNRSKVPAGTRFEDAIDSGHLLQHASAVLLAGMGGRASPAPLGDDVRFLRHAANSSFWESRSVFADVEAFLTACVGMGVGTADVCTAADIIEHTDPRRAATCVLAMYQKALQKGVRNLPQFAGERGGMATTRVRALRDRLWAPQRVERTFGSAGGRARAKVGFLALLAAAAGLLALAQRKASRRRTIVVRRGDTLWSLAERYLGSSKRWRELLERNPELADHPDILFPQDAVHVR</sequence>
<dbReference type="CDD" id="cd00118">
    <property type="entry name" value="LysM"/>
    <property type="match status" value="1"/>
</dbReference>
<protein>
    <recommendedName>
        <fullName evidence="1">LysM domain-containing protein</fullName>
    </recommendedName>
</protein>
<evidence type="ECO:0000313" key="2">
    <source>
        <dbReference type="EMBL" id="CAE0140440.1"/>
    </source>
</evidence>
<dbReference type="SUPFAM" id="SSF47576">
    <property type="entry name" value="Calponin-homology domain, CH-domain"/>
    <property type="match status" value="1"/>
</dbReference>
<dbReference type="EMBL" id="HBHY01012230">
    <property type="protein sequence ID" value="CAE0140440.1"/>
    <property type="molecule type" value="Transcribed_RNA"/>
</dbReference>
<dbReference type="AlphaFoldDB" id="A0A7S3FCF4"/>
<feature type="domain" description="LysM" evidence="1">
    <location>
        <begin position="222"/>
        <end position="271"/>
    </location>
</feature>
<dbReference type="Pfam" id="PF01476">
    <property type="entry name" value="LysM"/>
    <property type="match status" value="1"/>
</dbReference>
<dbReference type="InterPro" id="IPR018392">
    <property type="entry name" value="LysM"/>
</dbReference>
<dbReference type="Gene3D" id="3.10.350.10">
    <property type="entry name" value="LysM domain"/>
    <property type="match status" value="1"/>
</dbReference>
<dbReference type="InterPro" id="IPR036872">
    <property type="entry name" value="CH_dom_sf"/>
</dbReference>
<reference evidence="2" key="1">
    <citation type="submission" date="2021-01" db="EMBL/GenBank/DDBJ databases">
        <authorList>
            <person name="Corre E."/>
            <person name="Pelletier E."/>
            <person name="Niang G."/>
            <person name="Scheremetjew M."/>
            <person name="Finn R."/>
            <person name="Kale V."/>
            <person name="Holt S."/>
            <person name="Cochrane G."/>
            <person name="Meng A."/>
            <person name="Brown T."/>
            <person name="Cohen L."/>
        </authorList>
    </citation>
    <scope>NUCLEOTIDE SEQUENCE</scope>
    <source>
        <strain evidence="2">RCC927</strain>
    </source>
</reference>
<gene>
    <name evidence="2" type="ORF">PSIN1315_LOCUS7859</name>
</gene>
<organism evidence="2">
    <name type="scientific">Prasinoderma singulare</name>
    <dbReference type="NCBI Taxonomy" id="676789"/>
    <lineage>
        <taxon>Eukaryota</taxon>
        <taxon>Viridiplantae</taxon>
        <taxon>Prasinodermophyta</taxon>
        <taxon>Prasinodermophyceae</taxon>
        <taxon>Prasinodermales</taxon>
        <taxon>Prasinodermaceae</taxon>
        <taxon>Prasinoderma</taxon>
    </lineage>
</organism>
<evidence type="ECO:0000259" key="1">
    <source>
        <dbReference type="PROSITE" id="PS51782"/>
    </source>
</evidence>
<dbReference type="SUPFAM" id="SSF54106">
    <property type="entry name" value="LysM domain"/>
    <property type="match status" value="1"/>
</dbReference>
<name>A0A7S3FCF4_9VIRI</name>
<dbReference type="InterPro" id="IPR036779">
    <property type="entry name" value="LysM_dom_sf"/>
</dbReference>
<dbReference type="Gene3D" id="1.10.418.10">
    <property type="entry name" value="Calponin-like domain"/>
    <property type="match status" value="1"/>
</dbReference>
<proteinExistence type="predicted"/>
<accession>A0A7S3FCF4</accession>